<evidence type="ECO:0000256" key="1">
    <source>
        <dbReference type="ARBA" id="ARBA00004651"/>
    </source>
</evidence>
<protein>
    <submittedName>
        <fullName evidence="8">Chromate transporter</fullName>
    </submittedName>
</protein>
<gene>
    <name evidence="8" type="ORF">GNP94_10135</name>
</gene>
<accession>A0ABW9T114</accession>
<comment type="subcellular location">
    <subcellularLocation>
        <location evidence="1">Cell membrane</location>
        <topology evidence="1">Multi-pass membrane protein</topology>
    </subcellularLocation>
</comment>
<keyword evidence="6 7" id="KW-0472">Membrane</keyword>
<dbReference type="PANTHER" id="PTHR43663">
    <property type="entry name" value="CHROMATE TRANSPORT PROTEIN-RELATED"/>
    <property type="match status" value="1"/>
</dbReference>
<evidence type="ECO:0000313" key="8">
    <source>
        <dbReference type="EMBL" id="MUG66373.1"/>
    </source>
</evidence>
<keyword evidence="5 7" id="KW-1133">Transmembrane helix</keyword>
<feature type="transmembrane region" description="Helical" evidence="7">
    <location>
        <begin position="73"/>
        <end position="97"/>
    </location>
</feature>
<evidence type="ECO:0000256" key="5">
    <source>
        <dbReference type="ARBA" id="ARBA00022989"/>
    </source>
</evidence>
<reference evidence="8 9" key="1">
    <citation type="submission" date="2019-11" db="EMBL/GenBank/DDBJ databases">
        <title>Draft genome sequences of five Paenibacillus species of dairy origin.</title>
        <authorList>
            <person name="Olajide A.M."/>
            <person name="Chen S."/>
            <person name="Lapointe G."/>
        </authorList>
    </citation>
    <scope>NUCLEOTIDE SEQUENCE [LARGE SCALE GENOMIC DNA]</scope>
    <source>
        <strain evidence="8 9">3CS1</strain>
    </source>
</reference>
<evidence type="ECO:0000256" key="7">
    <source>
        <dbReference type="SAM" id="Phobius"/>
    </source>
</evidence>
<dbReference type="EMBL" id="WOAA01000006">
    <property type="protein sequence ID" value="MUG66373.1"/>
    <property type="molecule type" value="Genomic_DNA"/>
</dbReference>
<dbReference type="InterPro" id="IPR003370">
    <property type="entry name" value="Chromate_transpt"/>
</dbReference>
<dbReference type="RefSeq" id="WP_095397732.1">
    <property type="nucleotide sequence ID" value="NZ_WOAA01000006.1"/>
</dbReference>
<feature type="transmembrane region" description="Helical" evidence="7">
    <location>
        <begin position="6"/>
        <end position="24"/>
    </location>
</feature>
<comment type="caution">
    <text evidence="8">The sequence shown here is derived from an EMBL/GenBank/DDBJ whole genome shotgun (WGS) entry which is preliminary data.</text>
</comment>
<feature type="transmembrane region" description="Helical" evidence="7">
    <location>
        <begin position="136"/>
        <end position="155"/>
    </location>
</feature>
<evidence type="ECO:0000256" key="4">
    <source>
        <dbReference type="ARBA" id="ARBA00022692"/>
    </source>
</evidence>
<dbReference type="InterPro" id="IPR052518">
    <property type="entry name" value="CHR_Transporter"/>
</dbReference>
<keyword evidence="3" id="KW-1003">Cell membrane</keyword>
<organism evidence="8 9">
    <name type="scientific">Paenibacillus campinasensis</name>
    <dbReference type="NCBI Taxonomy" id="66347"/>
    <lineage>
        <taxon>Bacteria</taxon>
        <taxon>Bacillati</taxon>
        <taxon>Bacillota</taxon>
        <taxon>Bacilli</taxon>
        <taxon>Bacillales</taxon>
        <taxon>Paenibacillaceae</taxon>
        <taxon>Paenibacillus</taxon>
    </lineage>
</organism>
<sequence length="177" mass="18750">MLWQLFWVFVKIGSISFGGGYAVLTLIQREVEARGWASPSEFQEIVALAGMAPGSIATNAATLIGYAEAGIAGAVLATIGIILPSLVIVVAVTAFFFRLNGNEWFKSSFYGLRPIVTGLIIYAAIHFGLGGRSEPWISWSTAGTLLITAGCLALVIKYKLHPFAVIVLSAAAGIVLF</sequence>
<keyword evidence="4 7" id="KW-0812">Transmembrane</keyword>
<dbReference type="Proteomes" id="UP000435177">
    <property type="component" value="Unassembled WGS sequence"/>
</dbReference>
<evidence type="ECO:0000256" key="3">
    <source>
        <dbReference type="ARBA" id="ARBA00022475"/>
    </source>
</evidence>
<name>A0ABW9T114_9BACL</name>
<keyword evidence="9" id="KW-1185">Reference proteome</keyword>
<dbReference type="PANTHER" id="PTHR43663:SF1">
    <property type="entry name" value="CHROMATE TRANSPORTER"/>
    <property type="match status" value="1"/>
</dbReference>
<comment type="similarity">
    <text evidence="2">Belongs to the chromate ion transporter (CHR) (TC 2.A.51) family.</text>
</comment>
<feature type="transmembrane region" description="Helical" evidence="7">
    <location>
        <begin position="109"/>
        <end position="130"/>
    </location>
</feature>
<proteinExistence type="inferred from homology"/>
<evidence type="ECO:0000313" key="9">
    <source>
        <dbReference type="Proteomes" id="UP000435177"/>
    </source>
</evidence>
<evidence type="ECO:0000256" key="2">
    <source>
        <dbReference type="ARBA" id="ARBA00005262"/>
    </source>
</evidence>
<evidence type="ECO:0000256" key="6">
    <source>
        <dbReference type="ARBA" id="ARBA00023136"/>
    </source>
</evidence>
<dbReference type="Pfam" id="PF02417">
    <property type="entry name" value="Chromate_transp"/>
    <property type="match status" value="1"/>
</dbReference>